<proteinExistence type="predicted"/>
<feature type="region of interest" description="Disordered" evidence="3">
    <location>
        <begin position="265"/>
        <end position="305"/>
    </location>
</feature>
<dbReference type="SUPFAM" id="SSF46689">
    <property type="entry name" value="Homeodomain-like"/>
    <property type="match status" value="1"/>
</dbReference>
<feature type="region of interest" description="Disordered" evidence="3">
    <location>
        <begin position="1"/>
        <end position="22"/>
    </location>
</feature>
<keyword evidence="6" id="KW-1185">Reference proteome</keyword>
<dbReference type="CDD" id="cd06124">
    <property type="entry name" value="cupin_NimR-like_N"/>
    <property type="match status" value="1"/>
</dbReference>
<reference evidence="5 6" key="1">
    <citation type="journal article" date="2019" name="Int. J. Syst. Evol. Microbiol.">
        <title>The Global Catalogue of Microorganisms (GCM) 10K type strain sequencing project: providing services to taxonomists for standard genome sequencing and annotation.</title>
        <authorList>
            <consortium name="The Broad Institute Genomics Platform"/>
            <consortium name="The Broad Institute Genome Sequencing Center for Infectious Disease"/>
            <person name="Wu L."/>
            <person name="Ma J."/>
        </authorList>
    </citation>
    <scope>NUCLEOTIDE SEQUENCE [LARGE SCALE GENOMIC DNA]</scope>
    <source>
        <strain evidence="5 6">JCM 9933</strain>
    </source>
</reference>
<dbReference type="InterPro" id="IPR013096">
    <property type="entry name" value="Cupin_2"/>
</dbReference>
<sequence>MARSGRSLSRAGQTAVPTRLPLPQDRVDRPLAAYARDYPNGHETGWHSHARAQLLYATGGVMRVSTEAAGFVVPPGRALWVPAGLPHAVSMRGGVAMRALFVRRDAAEAASGPPSAAVLAVSPLLRELILAACAEPLEWDPAGRAGHVAALILDEIACAPPLPLGVPAPRDLRLLRLAAALQADPAKPLTLEAWAVECGASSRTLTRLFRRETGMSFGRWRQMLRLSEAAALLAQGIPSARAAAMVGYASVPAFGSAFRAAFGQTPGAASAPSRGPGPGRGLLSQTARLRSQNRDSGADVLESTI</sequence>
<evidence type="ECO:0000313" key="5">
    <source>
        <dbReference type="EMBL" id="GAA0605956.1"/>
    </source>
</evidence>
<keyword evidence="2" id="KW-0804">Transcription</keyword>
<comment type="caution">
    <text evidence="5">The sequence shown here is derived from an EMBL/GenBank/DDBJ whole genome shotgun (WGS) entry which is preliminary data.</text>
</comment>
<dbReference type="SMART" id="SM00342">
    <property type="entry name" value="HTH_ARAC"/>
    <property type="match status" value="1"/>
</dbReference>
<dbReference type="InterPro" id="IPR009057">
    <property type="entry name" value="Homeodomain-like_sf"/>
</dbReference>
<dbReference type="PANTHER" id="PTHR11019">
    <property type="entry name" value="HTH-TYPE TRANSCRIPTIONAL REGULATOR NIMR"/>
    <property type="match status" value="1"/>
</dbReference>
<dbReference type="Gene3D" id="1.10.10.60">
    <property type="entry name" value="Homeodomain-like"/>
    <property type="match status" value="1"/>
</dbReference>
<evidence type="ECO:0000256" key="1">
    <source>
        <dbReference type="ARBA" id="ARBA00023015"/>
    </source>
</evidence>
<dbReference type="Proteomes" id="UP001501588">
    <property type="component" value="Unassembled WGS sequence"/>
</dbReference>
<accession>A0ABN1G807</accession>
<dbReference type="InterPro" id="IPR018060">
    <property type="entry name" value="HTH_AraC"/>
</dbReference>
<protein>
    <submittedName>
        <fullName evidence="5">Helix-turn-helix transcriptional regulator</fullName>
    </submittedName>
</protein>
<feature type="domain" description="HTH araC/xylS-type" evidence="4">
    <location>
        <begin position="175"/>
        <end position="272"/>
    </location>
</feature>
<dbReference type="InterPro" id="IPR011051">
    <property type="entry name" value="RmlC_Cupin_sf"/>
</dbReference>
<evidence type="ECO:0000256" key="3">
    <source>
        <dbReference type="SAM" id="MobiDB-lite"/>
    </source>
</evidence>
<keyword evidence="1" id="KW-0805">Transcription regulation</keyword>
<evidence type="ECO:0000259" key="4">
    <source>
        <dbReference type="PROSITE" id="PS01124"/>
    </source>
</evidence>
<gene>
    <name evidence="5" type="ORF">GCM10009416_49160</name>
</gene>
<dbReference type="Gene3D" id="2.60.120.10">
    <property type="entry name" value="Jelly Rolls"/>
    <property type="match status" value="1"/>
</dbReference>
<dbReference type="PROSITE" id="PS01124">
    <property type="entry name" value="HTH_ARAC_FAMILY_2"/>
    <property type="match status" value="1"/>
</dbReference>
<evidence type="ECO:0000256" key="2">
    <source>
        <dbReference type="ARBA" id="ARBA00023163"/>
    </source>
</evidence>
<feature type="compositionally biased region" description="Polar residues" evidence="3">
    <location>
        <begin position="1"/>
        <end position="16"/>
    </location>
</feature>
<organism evidence="5 6">
    <name type="scientific">Craurococcus roseus</name>
    <dbReference type="NCBI Taxonomy" id="77585"/>
    <lineage>
        <taxon>Bacteria</taxon>
        <taxon>Pseudomonadati</taxon>
        <taxon>Pseudomonadota</taxon>
        <taxon>Alphaproteobacteria</taxon>
        <taxon>Acetobacterales</taxon>
        <taxon>Acetobacteraceae</taxon>
        <taxon>Craurococcus</taxon>
    </lineage>
</organism>
<dbReference type="InterPro" id="IPR014710">
    <property type="entry name" value="RmlC-like_jellyroll"/>
</dbReference>
<dbReference type="PANTHER" id="PTHR11019:SF159">
    <property type="entry name" value="TRANSCRIPTIONAL REGULATOR-RELATED"/>
    <property type="match status" value="1"/>
</dbReference>
<evidence type="ECO:0000313" key="6">
    <source>
        <dbReference type="Proteomes" id="UP001501588"/>
    </source>
</evidence>
<dbReference type="EMBL" id="BAAAFZ010000104">
    <property type="protein sequence ID" value="GAA0605956.1"/>
    <property type="molecule type" value="Genomic_DNA"/>
</dbReference>
<name>A0ABN1G807_9PROT</name>
<dbReference type="SUPFAM" id="SSF51182">
    <property type="entry name" value="RmlC-like cupins"/>
    <property type="match status" value="1"/>
</dbReference>
<dbReference type="Pfam" id="PF12833">
    <property type="entry name" value="HTH_18"/>
    <property type="match status" value="1"/>
</dbReference>
<dbReference type="Pfam" id="PF07883">
    <property type="entry name" value="Cupin_2"/>
    <property type="match status" value="1"/>
</dbReference>